<evidence type="ECO:0000313" key="3">
    <source>
        <dbReference type="Proteomes" id="UP001055804"/>
    </source>
</evidence>
<gene>
    <name evidence="2" type="ORF">NJQ99_00490</name>
</gene>
<keyword evidence="3" id="KW-1185">Reference proteome</keyword>
<dbReference type="Pfam" id="PF13747">
    <property type="entry name" value="DUF4164"/>
    <property type="match status" value="1"/>
</dbReference>
<protein>
    <submittedName>
        <fullName evidence="2">DUF4164 domain-containing protein</fullName>
    </submittedName>
</protein>
<sequence>MSDLETALSRLEQAFSALDGAVEEAARRRGDVGRLLEEMETLRGEREELAAEVARLRDARSVADEVDARLEAAIGQVEGILALDRAGG</sequence>
<proteinExistence type="predicted"/>
<keyword evidence="1" id="KW-0175">Coiled coil</keyword>
<dbReference type="InterPro" id="IPR025310">
    <property type="entry name" value="DUF4164"/>
</dbReference>
<dbReference type="AlphaFoldDB" id="A0A9J6PFJ6"/>
<dbReference type="RefSeq" id="WP_269330848.1">
    <property type="nucleotide sequence ID" value="NZ_JAMZFT010000001.1"/>
</dbReference>
<name>A0A9J6PFJ6_9PROT</name>
<feature type="coiled-coil region" evidence="1">
    <location>
        <begin position="8"/>
        <end position="59"/>
    </location>
</feature>
<organism evidence="2 3">
    <name type="scientific">Futiania mangrovi</name>
    <dbReference type="NCBI Taxonomy" id="2959716"/>
    <lineage>
        <taxon>Bacteria</taxon>
        <taxon>Pseudomonadati</taxon>
        <taxon>Pseudomonadota</taxon>
        <taxon>Alphaproteobacteria</taxon>
        <taxon>Futianiales</taxon>
        <taxon>Futianiaceae</taxon>
        <taxon>Futiania</taxon>
    </lineage>
</organism>
<accession>A0A9J6PFJ6</accession>
<reference evidence="2" key="1">
    <citation type="submission" date="2022-06" db="EMBL/GenBank/DDBJ databases">
        <title>Isolation and Genomics of Futiania mangrovii gen. nov., sp. nov., a Rare and Metabolically-versatile member in the Class Alphaproteobacteria.</title>
        <authorList>
            <person name="Liu L."/>
            <person name="Huang W.-C."/>
            <person name="Pan J."/>
            <person name="Li J."/>
            <person name="Huang Y."/>
            <person name="Du H."/>
            <person name="Liu Y."/>
            <person name="Li M."/>
        </authorList>
    </citation>
    <scope>NUCLEOTIDE SEQUENCE</scope>
    <source>
        <strain evidence="2">FT118</strain>
    </source>
</reference>
<comment type="caution">
    <text evidence="2">The sequence shown here is derived from an EMBL/GenBank/DDBJ whole genome shotgun (WGS) entry which is preliminary data.</text>
</comment>
<evidence type="ECO:0000313" key="2">
    <source>
        <dbReference type="EMBL" id="MCP1334882.1"/>
    </source>
</evidence>
<evidence type="ECO:0000256" key="1">
    <source>
        <dbReference type="SAM" id="Coils"/>
    </source>
</evidence>
<dbReference type="Proteomes" id="UP001055804">
    <property type="component" value="Unassembled WGS sequence"/>
</dbReference>
<dbReference type="EMBL" id="JAMZFT010000001">
    <property type="protein sequence ID" value="MCP1334882.1"/>
    <property type="molecule type" value="Genomic_DNA"/>
</dbReference>